<dbReference type="AlphaFoldDB" id="A0A972J9G1"/>
<dbReference type="RefSeq" id="WP_168986763.1">
    <property type="nucleotide sequence ID" value="NZ_CAWPHM010000022.1"/>
</dbReference>
<accession>A0A972J9G1</accession>
<dbReference type="PANTHER" id="PTHR10010">
    <property type="entry name" value="SOLUTE CARRIER FAMILY 34 SODIUM PHOSPHATE , MEMBER 2-RELATED"/>
    <property type="match status" value="1"/>
</dbReference>
<feature type="transmembrane region" description="Helical" evidence="6">
    <location>
        <begin position="119"/>
        <end position="144"/>
    </location>
</feature>
<feature type="transmembrane region" description="Helical" evidence="6">
    <location>
        <begin position="70"/>
        <end position="99"/>
    </location>
</feature>
<feature type="transmembrane region" description="Helical" evidence="6">
    <location>
        <begin position="156"/>
        <end position="173"/>
    </location>
</feature>
<evidence type="ECO:0000256" key="7">
    <source>
        <dbReference type="SAM" id="SignalP"/>
    </source>
</evidence>
<protein>
    <submittedName>
        <fullName evidence="8">Na/Pi cotransporter family protein</fullName>
    </submittedName>
</protein>
<dbReference type="GO" id="GO:0044341">
    <property type="term" value="P:sodium-dependent phosphate transport"/>
    <property type="evidence" value="ECO:0007669"/>
    <property type="project" value="InterPro"/>
</dbReference>
<keyword evidence="3 6" id="KW-0812">Transmembrane</keyword>
<name>A0A972J9G1_9RHOO</name>
<keyword evidence="5 6" id="KW-0472">Membrane</keyword>
<keyword evidence="4 6" id="KW-1133">Transmembrane helix</keyword>
<feature type="transmembrane region" description="Helical" evidence="6">
    <location>
        <begin position="238"/>
        <end position="257"/>
    </location>
</feature>
<feature type="chain" id="PRO_5038145518" evidence="7">
    <location>
        <begin position="27"/>
        <end position="611"/>
    </location>
</feature>
<feature type="transmembrane region" description="Helical" evidence="6">
    <location>
        <begin position="216"/>
        <end position="232"/>
    </location>
</feature>
<keyword evidence="9" id="KW-1185">Reference proteome</keyword>
<evidence type="ECO:0000256" key="3">
    <source>
        <dbReference type="ARBA" id="ARBA00022692"/>
    </source>
</evidence>
<evidence type="ECO:0000313" key="8">
    <source>
        <dbReference type="EMBL" id="NMG01973.1"/>
    </source>
</evidence>
<evidence type="ECO:0000256" key="4">
    <source>
        <dbReference type="ARBA" id="ARBA00022989"/>
    </source>
</evidence>
<comment type="caution">
    <text evidence="8">The sequence shown here is derived from an EMBL/GenBank/DDBJ whole genome shotgun (WGS) entry which is preliminary data.</text>
</comment>
<keyword evidence="2" id="KW-1003">Cell membrane</keyword>
<dbReference type="InterPro" id="IPR003841">
    <property type="entry name" value="Na/Pi_transpt"/>
</dbReference>
<feature type="transmembrane region" description="Helical" evidence="6">
    <location>
        <begin position="189"/>
        <end position="209"/>
    </location>
</feature>
<proteinExistence type="predicted"/>
<evidence type="ECO:0000256" key="5">
    <source>
        <dbReference type="ARBA" id="ARBA00023136"/>
    </source>
</evidence>
<comment type="subcellular location">
    <subcellularLocation>
        <location evidence="1">Cell membrane</location>
        <topology evidence="1">Multi-pass membrane protein</topology>
    </subcellularLocation>
</comment>
<evidence type="ECO:0000256" key="1">
    <source>
        <dbReference type="ARBA" id="ARBA00004651"/>
    </source>
</evidence>
<dbReference type="GO" id="GO:0005886">
    <property type="term" value="C:plasma membrane"/>
    <property type="evidence" value="ECO:0007669"/>
    <property type="project" value="UniProtKB-SubCell"/>
</dbReference>
<evidence type="ECO:0000256" key="6">
    <source>
        <dbReference type="SAM" id="Phobius"/>
    </source>
</evidence>
<gene>
    <name evidence="8" type="ORF">GPA21_03170</name>
</gene>
<dbReference type="Proteomes" id="UP000599523">
    <property type="component" value="Unassembled WGS sequence"/>
</dbReference>
<keyword evidence="7" id="KW-0732">Signal</keyword>
<feature type="transmembrane region" description="Helical" evidence="6">
    <location>
        <begin position="269"/>
        <end position="290"/>
    </location>
</feature>
<feature type="transmembrane region" description="Helical" evidence="6">
    <location>
        <begin position="310"/>
        <end position="332"/>
    </location>
</feature>
<feature type="signal peptide" evidence="7">
    <location>
        <begin position="1"/>
        <end position="26"/>
    </location>
</feature>
<sequence length="611" mass="66361">MPRTRLIILALILSALAFGLHTSAEATEIAAGVAIFLIGMMALENGFKVFTGGTLERLLQRSTDKLWKSLSFGVVATTVTQSSSLVSVITISFLSAGLLGLTQGVGIIFGANLGTTTGAWLIAGLGLRVNVAAYAMPMLIFGVVLSFTSSKTLKGLGNVLTGLGFLFLGIHYMKEGFETFGQSIDLAEYAVPGLAGLMLFTAIGVFATVVMQSSHATLVLIITALAAGQITYENALALSIGANVGTTITAIIGSISANIAGRRLAAAHLIFNLTTGILALVFIRQFVVAVELGADWLGIAPNDHTLKLALFHSLFNLTGIALMLPLMSRLVVFLETHLKPAPSTVSSPRFINETMMQMPDAGLEAARKEIGHLFANVFDIMALVLHADPIRLRKGEQLELLANAPERVREIDVDDYYRRRVKPLHADILDFLARLPTEDKQSRQAFVLRAATQHLIEALKDLKHLQKNMVRYLVSPNPYLRKEYVAIRQHLALILHHLHRLATGEEENPTLAFDVLAASMQSHDIVGNGTLDRLIREKRISPEVASSLMNDNGYAYDISRNLLALARTAFMPHEYVDKQLENALHLDKQELEAILATTSQAGSTENEGSRI</sequence>
<dbReference type="GO" id="GO:0005436">
    <property type="term" value="F:sodium:phosphate symporter activity"/>
    <property type="evidence" value="ECO:0007669"/>
    <property type="project" value="InterPro"/>
</dbReference>
<dbReference type="Pfam" id="PF02690">
    <property type="entry name" value="Na_Pi_cotrans"/>
    <property type="match status" value="2"/>
</dbReference>
<reference evidence="8" key="1">
    <citation type="submission" date="2019-12" db="EMBL/GenBank/DDBJ databases">
        <title>Comparative genomics gives insights into the taxonomy of the Azoarcus-Aromatoleum group and reveals separate origins of nif in the plant-associated Azoarcus and non-plant-associated Aromatoleum sub-groups.</title>
        <authorList>
            <person name="Lafos M."/>
            <person name="Maluk M."/>
            <person name="Batista M."/>
            <person name="Junghare M."/>
            <person name="Carmona M."/>
            <person name="Faoro H."/>
            <person name="Cruz L.M."/>
            <person name="Battistoni F."/>
            <person name="De Souza E."/>
            <person name="Pedrosa F."/>
            <person name="Chen W.-M."/>
            <person name="Poole P.S."/>
            <person name="Dixon R.A."/>
            <person name="James E.K."/>
        </authorList>
    </citation>
    <scope>NUCLEOTIDE SEQUENCE</scope>
    <source>
        <strain evidence="8">NSC3</strain>
    </source>
</reference>
<organism evidence="8 9">
    <name type="scientific">Azoarcus taiwanensis</name>
    <dbReference type="NCBI Taxonomy" id="666964"/>
    <lineage>
        <taxon>Bacteria</taxon>
        <taxon>Pseudomonadati</taxon>
        <taxon>Pseudomonadota</taxon>
        <taxon>Betaproteobacteria</taxon>
        <taxon>Rhodocyclales</taxon>
        <taxon>Zoogloeaceae</taxon>
        <taxon>Azoarcus</taxon>
    </lineage>
</organism>
<evidence type="ECO:0000313" key="9">
    <source>
        <dbReference type="Proteomes" id="UP000599523"/>
    </source>
</evidence>
<evidence type="ECO:0000256" key="2">
    <source>
        <dbReference type="ARBA" id="ARBA00022475"/>
    </source>
</evidence>
<dbReference type="EMBL" id="WTVM01000011">
    <property type="protein sequence ID" value="NMG01973.1"/>
    <property type="molecule type" value="Genomic_DNA"/>
</dbReference>
<dbReference type="PANTHER" id="PTHR10010:SF46">
    <property type="entry name" value="SODIUM-DEPENDENT PHOSPHATE TRANSPORT PROTEIN 2B"/>
    <property type="match status" value="1"/>
</dbReference>
<feature type="transmembrane region" description="Helical" evidence="6">
    <location>
        <begin position="29"/>
        <end position="50"/>
    </location>
</feature>
<dbReference type="NCBIfam" id="NF037997">
    <property type="entry name" value="Na_Pi_symport"/>
    <property type="match status" value="1"/>
</dbReference>